<dbReference type="InterPro" id="IPR018952">
    <property type="entry name" value="2-5-oligoAdlate_synth_1_dom2/C"/>
</dbReference>
<evidence type="ECO:0000259" key="2">
    <source>
        <dbReference type="Pfam" id="PF10421"/>
    </source>
</evidence>
<proteinExistence type="inferred from homology"/>
<dbReference type="GO" id="GO:0001730">
    <property type="term" value="F:2'-5'-oligoadenylate synthetase activity"/>
    <property type="evidence" value="ECO:0007669"/>
    <property type="project" value="UniProtKB-EC"/>
</dbReference>
<dbReference type="Gene3D" id="3.30.460.10">
    <property type="entry name" value="Beta Polymerase, domain 2"/>
    <property type="match status" value="1"/>
</dbReference>
<sequence>MSVLNIKSYSDTFLYTITDGVFRWHASGRIIRKVSRERSSARYIEFLNDCNQVIDTVVKLIHRHPKYSVNQVIKGGSLGKGTAIRGHIDVNLFVVLNNFKSVEHLKENMENVIHHFRDYLKPAVEREGSNIEIRIMGQTPFTLQFDLRSSDDSPWFDVDLIPIVDVWSSWLLGFAGGVQSTYSTMELKPHLRKYYAKSLAKLQIEFVKSMPTKVKDLICLLKYWKYTEEVQLTSYCIELLVIHIWRENGKPNNFTMKQLMIKVVGLLVTFGESTISFSDHYAPSDYIQELGRTPPYVLDPSNPYQDVASDPNMSTDCSYIESKGKQLQRKLEGLSEFSELSEESGCVVS</sequence>
<evidence type="ECO:0000313" key="3">
    <source>
        <dbReference type="EMBL" id="CAG2195872.1"/>
    </source>
</evidence>
<evidence type="ECO:0000313" key="4">
    <source>
        <dbReference type="Proteomes" id="UP000683360"/>
    </source>
</evidence>
<dbReference type="GO" id="GO:0005829">
    <property type="term" value="C:cytosol"/>
    <property type="evidence" value="ECO:0007669"/>
    <property type="project" value="TreeGrafter"/>
</dbReference>
<comment type="similarity">
    <text evidence="1">Belongs to the 2-5A synthase family.</text>
</comment>
<dbReference type="Proteomes" id="UP000683360">
    <property type="component" value="Unassembled WGS sequence"/>
</dbReference>
<dbReference type="PANTHER" id="PTHR11258:SF11">
    <property type="entry name" value="C2H2-TYPE DOMAIN-CONTAINING PROTEIN"/>
    <property type="match status" value="1"/>
</dbReference>
<organism evidence="3 4">
    <name type="scientific">Mytilus edulis</name>
    <name type="common">Blue mussel</name>
    <dbReference type="NCBI Taxonomy" id="6550"/>
    <lineage>
        <taxon>Eukaryota</taxon>
        <taxon>Metazoa</taxon>
        <taxon>Spiralia</taxon>
        <taxon>Lophotrochozoa</taxon>
        <taxon>Mollusca</taxon>
        <taxon>Bivalvia</taxon>
        <taxon>Autobranchia</taxon>
        <taxon>Pteriomorphia</taxon>
        <taxon>Mytilida</taxon>
        <taxon>Mytiloidea</taxon>
        <taxon>Mytilidae</taxon>
        <taxon>Mytilinae</taxon>
        <taxon>Mytilus</taxon>
    </lineage>
</organism>
<keyword evidence="4" id="KW-1185">Reference proteome</keyword>
<evidence type="ECO:0000256" key="1">
    <source>
        <dbReference type="ARBA" id="ARBA00009526"/>
    </source>
</evidence>
<protein>
    <submittedName>
        <fullName evidence="3">OAS</fullName>
        <ecNumber evidence="3">2.7.7.84</ecNumber>
    </submittedName>
</protein>
<dbReference type="PANTHER" id="PTHR11258">
    <property type="entry name" value="2-5 OLIGOADENYLATE SYNTHETASE"/>
    <property type="match status" value="1"/>
</dbReference>
<feature type="domain" description="2'-5'-oligoadenylate synthetase 1" evidence="2">
    <location>
        <begin position="194"/>
        <end position="311"/>
    </location>
</feature>
<dbReference type="EMBL" id="CAJPWZ010000536">
    <property type="protein sequence ID" value="CAG2195872.1"/>
    <property type="molecule type" value="Genomic_DNA"/>
</dbReference>
<keyword evidence="3" id="KW-0548">Nucleotidyltransferase</keyword>
<dbReference type="PROSITE" id="PS50152">
    <property type="entry name" value="25A_SYNTH_3"/>
    <property type="match status" value="1"/>
</dbReference>
<dbReference type="CDD" id="cd05400">
    <property type="entry name" value="NT_2-5OAS_ClassI-CCAase"/>
    <property type="match status" value="1"/>
</dbReference>
<name>A0A8S3QGC7_MYTED</name>
<gene>
    <name evidence="3" type="ORF">MEDL_10796</name>
</gene>
<reference evidence="3" key="1">
    <citation type="submission" date="2021-03" db="EMBL/GenBank/DDBJ databases">
        <authorList>
            <person name="Bekaert M."/>
        </authorList>
    </citation>
    <scope>NUCLEOTIDE SEQUENCE</scope>
</reference>
<comment type="caution">
    <text evidence="3">The sequence shown here is derived from an EMBL/GenBank/DDBJ whole genome shotgun (WGS) entry which is preliminary data.</text>
</comment>
<dbReference type="Pfam" id="PF10421">
    <property type="entry name" value="OAS1_C"/>
    <property type="match status" value="1"/>
</dbReference>
<dbReference type="SUPFAM" id="SSF81301">
    <property type="entry name" value="Nucleotidyltransferase"/>
    <property type="match status" value="1"/>
</dbReference>
<dbReference type="AlphaFoldDB" id="A0A8S3QGC7"/>
<dbReference type="OrthoDB" id="1885901at2759"/>
<dbReference type="EC" id="2.7.7.84" evidence="3"/>
<keyword evidence="3" id="KW-0808">Transferase</keyword>
<dbReference type="InterPro" id="IPR006116">
    <property type="entry name" value="NT_2-5OAS_ClassI-CCAase"/>
</dbReference>
<dbReference type="GO" id="GO:0003725">
    <property type="term" value="F:double-stranded RNA binding"/>
    <property type="evidence" value="ECO:0007669"/>
    <property type="project" value="TreeGrafter"/>
</dbReference>
<accession>A0A8S3QGC7</accession>
<dbReference type="InterPro" id="IPR043519">
    <property type="entry name" value="NT_sf"/>
</dbReference>
<dbReference type="GO" id="GO:0005654">
    <property type="term" value="C:nucleoplasm"/>
    <property type="evidence" value="ECO:0007669"/>
    <property type="project" value="TreeGrafter"/>
</dbReference>
<dbReference type="SUPFAM" id="SSF81631">
    <property type="entry name" value="PAP/OAS1 substrate-binding domain"/>
    <property type="match status" value="1"/>
</dbReference>
<dbReference type="Gene3D" id="1.10.1410.20">
    <property type="entry name" value="2'-5'-oligoadenylate synthetase 1, domain 2"/>
    <property type="match status" value="1"/>
</dbReference>
<dbReference type="GO" id="GO:0016020">
    <property type="term" value="C:membrane"/>
    <property type="evidence" value="ECO:0007669"/>
    <property type="project" value="TreeGrafter"/>
</dbReference>